<dbReference type="Gene3D" id="3.30.565.10">
    <property type="entry name" value="Histidine kinase-like ATPase, C-terminal domain"/>
    <property type="match status" value="1"/>
</dbReference>
<dbReference type="Proteomes" id="UP000008136">
    <property type="component" value="Chromosome"/>
</dbReference>
<evidence type="ECO:0000256" key="1">
    <source>
        <dbReference type="ARBA" id="ARBA00000085"/>
    </source>
</evidence>
<dbReference type="SMART" id="SM00387">
    <property type="entry name" value="HATPase_c"/>
    <property type="match status" value="1"/>
</dbReference>
<dbReference type="RefSeq" id="WP_013684127.1">
    <property type="nucleotide sequence ID" value="NC_015320.1"/>
</dbReference>
<evidence type="ECO:0000256" key="11">
    <source>
        <dbReference type="ARBA" id="ARBA00022840"/>
    </source>
</evidence>
<evidence type="ECO:0000259" key="16">
    <source>
        <dbReference type="PROSITE" id="PS50851"/>
    </source>
</evidence>
<dbReference type="SUPFAM" id="SSF55052">
    <property type="entry name" value="CheY-binding domain of CheA"/>
    <property type="match status" value="1"/>
</dbReference>
<dbReference type="InterPro" id="IPR008207">
    <property type="entry name" value="Sig_transdc_His_kin_Hpt_dom"/>
</dbReference>
<dbReference type="InterPro" id="IPR051315">
    <property type="entry name" value="Bact_Chemotaxis_CheA"/>
</dbReference>
<feature type="domain" description="CheW-like" evidence="16">
    <location>
        <begin position="522"/>
        <end position="646"/>
    </location>
</feature>
<keyword evidence="9" id="KW-0547">Nucleotide-binding</keyword>
<dbReference type="PROSITE" id="PS50851">
    <property type="entry name" value="CHEW"/>
    <property type="match status" value="1"/>
</dbReference>
<evidence type="ECO:0000256" key="4">
    <source>
        <dbReference type="ARBA" id="ARBA00021495"/>
    </source>
</evidence>
<evidence type="ECO:0000256" key="3">
    <source>
        <dbReference type="ARBA" id="ARBA00012438"/>
    </source>
</evidence>
<dbReference type="HOGENOM" id="CLU_000650_3_6_2"/>
<dbReference type="FunFam" id="3.30.565.10:FF:000016">
    <property type="entry name" value="Chemotaxis protein CheA, putative"/>
    <property type="match status" value="1"/>
</dbReference>
<dbReference type="InterPro" id="IPR037006">
    <property type="entry name" value="CheA-like_homodim_sf"/>
</dbReference>
<dbReference type="PRINTS" id="PR00344">
    <property type="entry name" value="BCTRLSENSOR"/>
</dbReference>
<dbReference type="GO" id="GO:0005524">
    <property type="term" value="F:ATP binding"/>
    <property type="evidence" value="ECO:0007669"/>
    <property type="project" value="UniProtKB-KW"/>
</dbReference>
<protein>
    <recommendedName>
        <fullName evidence="4">Chemotaxis protein CheA</fullName>
        <ecNumber evidence="3">2.7.13.3</ecNumber>
    </recommendedName>
</protein>
<proteinExistence type="predicted"/>
<dbReference type="Pfam" id="PF02895">
    <property type="entry name" value="H-kinase_dim"/>
    <property type="match status" value="1"/>
</dbReference>
<organism evidence="18 19">
    <name type="scientific">Archaeoglobus veneficus (strain DSM 11195 / SNP6)</name>
    <dbReference type="NCBI Taxonomy" id="693661"/>
    <lineage>
        <taxon>Archaea</taxon>
        <taxon>Methanobacteriati</taxon>
        <taxon>Methanobacteriota</taxon>
        <taxon>Archaeoglobi</taxon>
        <taxon>Archaeoglobales</taxon>
        <taxon>Archaeoglobaceae</taxon>
        <taxon>Archaeoglobus</taxon>
    </lineage>
</organism>
<accession>F2KP62</accession>
<sequence length="646" mass="72094">MNEYLEAFVEESKSLITDLNNLLLELEKGGDVEVMNSIFRIAHTLKGNSAAMGFESMSELAHAIEDLLDALRQGKTQLDDEIMNLIFDGVDTLENMLGEVMESGQPQSDPSELISRIRGELEKRLSGEKEEKKEEKVQRIEGEGTHVEISIDPASQMKGIDAMIILKNVEDVAEIVATSPAREEIEDGKFNSSFQLLLKGDVTKIKEVLQKLPQVKEFKVDERTETKPESEEKVEELVDKKPEEEKEKTGEAEAKETKKDIKKDIKIKTDKIQSVRISVQKLDELMNLVEELVVRKLKLENSLPPELRRGIEREFSVFDRVISRLQDTVMDLRLIPLKHVVDRLPRVVRDLSHSLGKEVDFEIIGADVTVDRTVLDKIQDPLIHLLRNAIDHGIEPPEEREKLGKPRRGKVRLVAEKMKDHVVIEISDDGRGLDAEKIKKKAVEIGLITPERAQEMSDEEAYNLIFQPGFSTKEKVTDVSGRGVGMDIVINTVRSLGGSVEVKSEKGKGTTVRLRLPLTMAIMQVLLIRVGHEKYGLPLKDIMEVKPVSRCEIRSIAGVDKLITRDGIIPVIHLAKALNVQSNGGKMVIITSSFERTVALICDEVLSQKEVVVKSLGGVLRGIQGISGVSILGEGEVVPILDVNSL</sequence>
<keyword evidence="7 13" id="KW-0597">Phosphoprotein</keyword>
<name>F2KP62_ARCVS</name>
<dbReference type="Pfam" id="PF01627">
    <property type="entry name" value="Hpt"/>
    <property type="match status" value="1"/>
</dbReference>
<evidence type="ECO:0000256" key="9">
    <source>
        <dbReference type="ARBA" id="ARBA00022741"/>
    </source>
</evidence>
<dbReference type="SMART" id="SM00073">
    <property type="entry name" value="HPT"/>
    <property type="match status" value="1"/>
</dbReference>
<dbReference type="AlphaFoldDB" id="F2KP62"/>
<evidence type="ECO:0000256" key="5">
    <source>
        <dbReference type="ARBA" id="ARBA00022490"/>
    </source>
</evidence>
<dbReference type="SUPFAM" id="SSF47384">
    <property type="entry name" value="Homodimeric domain of signal transducing histidine kinase"/>
    <property type="match status" value="1"/>
</dbReference>
<feature type="region of interest" description="Disordered" evidence="14">
    <location>
        <begin position="220"/>
        <end position="256"/>
    </location>
</feature>
<keyword evidence="19" id="KW-1185">Reference proteome</keyword>
<dbReference type="SMART" id="SM01231">
    <property type="entry name" value="H-kinase_dim"/>
    <property type="match status" value="1"/>
</dbReference>
<keyword evidence="12" id="KW-0902">Two-component regulatory system</keyword>
<dbReference type="PROSITE" id="PS50109">
    <property type="entry name" value="HIS_KIN"/>
    <property type="match status" value="1"/>
</dbReference>
<evidence type="ECO:0000256" key="7">
    <source>
        <dbReference type="ARBA" id="ARBA00022553"/>
    </source>
</evidence>
<keyword evidence="10 18" id="KW-0418">Kinase</keyword>
<dbReference type="CDD" id="cd00088">
    <property type="entry name" value="HPT"/>
    <property type="match status" value="1"/>
</dbReference>
<evidence type="ECO:0000256" key="2">
    <source>
        <dbReference type="ARBA" id="ARBA00004496"/>
    </source>
</evidence>
<dbReference type="GeneID" id="10394587"/>
<dbReference type="InterPro" id="IPR036097">
    <property type="entry name" value="HisK_dim/P_sf"/>
</dbReference>
<evidence type="ECO:0000256" key="8">
    <source>
        <dbReference type="ARBA" id="ARBA00022679"/>
    </source>
</evidence>
<gene>
    <name evidence="18" type="ordered locus">Arcve_1463</name>
</gene>
<dbReference type="CDD" id="cd16916">
    <property type="entry name" value="HATPase_CheA-like"/>
    <property type="match status" value="1"/>
</dbReference>
<keyword evidence="11" id="KW-0067">ATP-binding</keyword>
<dbReference type="SUPFAM" id="SSF50341">
    <property type="entry name" value="CheW-like"/>
    <property type="match status" value="1"/>
</dbReference>
<feature type="domain" description="Histidine kinase" evidence="15">
    <location>
        <begin position="317"/>
        <end position="520"/>
    </location>
</feature>
<dbReference type="InterPro" id="IPR035891">
    <property type="entry name" value="CheY-binding_CheA"/>
</dbReference>
<comment type="subcellular location">
    <subcellularLocation>
        <location evidence="2">Cytoplasm</location>
    </subcellularLocation>
</comment>
<evidence type="ECO:0000256" key="6">
    <source>
        <dbReference type="ARBA" id="ARBA00022500"/>
    </source>
</evidence>
<dbReference type="GO" id="GO:0005737">
    <property type="term" value="C:cytoplasm"/>
    <property type="evidence" value="ECO:0007669"/>
    <property type="project" value="UniProtKB-SubCell"/>
</dbReference>
<evidence type="ECO:0000313" key="18">
    <source>
        <dbReference type="EMBL" id="AEA47466.1"/>
    </source>
</evidence>
<dbReference type="SUPFAM" id="SSF47226">
    <property type="entry name" value="Histidine-containing phosphotransfer domain, HPT domain"/>
    <property type="match status" value="1"/>
</dbReference>
<dbReference type="InterPro" id="IPR037052">
    <property type="entry name" value="CheA-like_P2_sf"/>
</dbReference>
<dbReference type="InterPro" id="IPR036061">
    <property type="entry name" value="CheW-like_dom_sf"/>
</dbReference>
<dbReference type="Pfam" id="PF02518">
    <property type="entry name" value="HATPase_c"/>
    <property type="match status" value="1"/>
</dbReference>
<dbReference type="PROSITE" id="PS50894">
    <property type="entry name" value="HPT"/>
    <property type="match status" value="1"/>
</dbReference>
<dbReference type="InterPro" id="IPR004358">
    <property type="entry name" value="Sig_transdc_His_kin-like_C"/>
</dbReference>
<dbReference type="KEGG" id="ave:Arcve_1463"/>
<evidence type="ECO:0000313" key="19">
    <source>
        <dbReference type="Proteomes" id="UP000008136"/>
    </source>
</evidence>
<evidence type="ECO:0000256" key="14">
    <source>
        <dbReference type="SAM" id="MobiDB-lite"/>
    </source>
</evidence>
<evidence type="ECO:0000259" key="17">
    <source>
        <dbReference type="PROSITE" id="PS50894"/>
    </source>
</evidence>
<dbReference type="eggNOG" id="arCOG04403">
    <property type="taxonomic scope" value="Archaea"/>
</dbReference>
<dbReference type="PANTHER" id="PTHR43395:SF10">
    <property type="entry name" value="CHEMOTAXIS PROTEIN CHEA"/>
    <property type="match status" value="1"/>
</dbReference>
<dbReference type="OrthoDB" id="293137at2157"/>
<dbReference type="Pfam" id="PF01584">
    <property type="entry name" value="CheW"/>
    <property type="match status" value="1"/>
</dbReference>
<dbReference type="GO" id="GO:0006935">
    <property type="term" value="P:chemotaxis"/>
    <property type="evidence" value="ECO:0007669"/>
    <property type="project" value="UniProtKB-KW"/>
</dbReference>
<dbReference type="GO" id="GO:0000155">
    <property type="term" value="F:phosphorelay sensor kinase activity"/>
    <property type="evidence" value="ECO:0007669"/>
    <property type="project" value="InterPro"/>
</dbReference>
<feature type="modified residue" description="Phosphohistidine" evidence="13">
    <location>
        <position position="43"/>
    </location>
</feature>
<evidence type="ECO:0000256" key="10">
    <source>
        <dbReference type="ARBA" id="ARBA00022777"/>
    </source>
</evidence>
<keyword evidence="5" id="KW-0963">Cytoplasm</keyword>
<keyword evidence="8" id="KW-0808">Transferase</keyword>
<reference evidence="18 19" key="1">
    <citation type="submission" date="2011-03" db="EMBL/GenBank/DDBJ databases">
        <title>The complete genome of Archaeoglobus veneficus SNP6.</title>
        <authorList>
            <consortium name="US DOE Joint Genome Institute (JGI-PGF)"/>
            <person name="Lucas S."/>
            <person name="Copeland A."/>
            <person name="Lapidus A."/>
            <person name="Bruce D."/>
            <person name="Goodwin L."/>
            <person name="Pitluck S."/>
            <person name="Kyrpides N."/>
            <person name="Mavromatis K."/>
            <person name="Pagani I."/>
            <person name="Ivanova N."/>
            <person name="Mikhailova N."/>
            <person name="Lu M."/>
            <person name="Detter J.C."/>
            <person name="Tapia R."/>
            <person name="Han C."/>
            <person name="Land M."/>
            <person name="Hauser L."/>
            <person name="Markowitz V."/>
            <person name="Cheng J.-F."/>
            <person name="Hugenholtz P."/>
            <person name="Woyke T."/>
            <person name="Wu D."/>
            <person name="Spring S."/>
            <person name="Brambilla E."/>
            <person name="Klenk H.-P."/>
            <person name="Eisen J.A."/>
        </authorList>
    </citation>
    <scope>NUCLEOTIDE SEQUENCE [LARGE SCALE GENOMIC DNA]</scope>
    <source>
        <strain>SNP6</strain>
    </source>
</reference>
<dbReference type="InterPro" id="IPR004105">
    <property type="entry name" value="CheA-like_dim"/>
</dbReference>
<dbReference type="Pfam" id="PF07194">
    <property type="entry name" value="P2"/>
    <property type="match status" value="1"/>
</dbReference>
<evidence type="ECO:0000256" key="13">
    <source>
        <dbReference type="PROSITE-ProRule" id="PRU00110"/>
    </source>
</evidence>
<evidence type="ECO:0000259" key="15">
    <source>
        <dbReference type="PROSITE" id="PS50109"/>
    </source>
</evidence>
<dbReference type="PANTHER" id="PTHR43395">
    <property type="entry name" value="SENSOR HISTIDINE KINASE CHEA"/>
    <property type="match status" value="1"/>
</dbReference>
<dbReference type="InterPro" id="IPR036890">
    <property type="entry name" value="HATPase_C_sf"/>
</dbReference>
<dbReference type="Gene3D" id="1.10.287.560">
    <property type="entry name" value="Histidine kinase CheA-like, homodimeric domain"/>
    <property type="match status" value="1"/>
</dbReference>
<dbReference type="Gene3D" id="1.20.120.160">
    <property type="entry name" value="HPT domain"/>
    <property type="match status" value="1"/>
</dbReference>
<dbReference type="InterPro" id="IPR002545">
    <property type="entry name" value="CheW-lke_dom"/>
</dbReference>
<dbReference type="InterPro" id="IPR003594">
    <property type="entry name" value="HATPase_dom"/>
</dbReference>
<dbReference type="SMART" id="SM00260">
    <property type="entry name" value="CheW"/>
    <property type="match status" value="1"/>
</dbReference>
<keyword evidence="6" id="KW-0145">Chemotaxis</keyword>
<dbReference type="InterPro" id="IPR005467">
    <property type="entry name" value="His_kinase_dom"/>
</dbReference>
<dbReference type="Gene3D" id="3.30.70.1110">
    <property type="entry name" value="Histidine kinase CheA-like, P2 response regulator-binding domain"/>
    <property type="match status" value="1"/>
</dbReference>
<dbReference type="InterPro" id="IPR010808">
    <property type="entry name" value="CheA_P2-bd"/>
</dbReference>
<comment type="catalytic activity">
    <reaction evidence="1">
        <text>ATP + protein L-histidine = ADP + protein N-phospho-L-histidine.</text>
        <dbReference type="EC" id="2.7.13.3"/>
    </reaction>
</comment>
<dbReference type="STRING" id="693661.Arcve_1463"/>
<feature type="domain" description="HPt" evidence="17">
    <location>
        <begin position="1"/>
        <end position="100"/>
    </location>
</feature>
<dbReference type="Gene3D" id="2.30.30.40">
    <property type="entry name" value="SH3 Domains"/>
    <property type="match status" value="1"/>
</dbReference>
<evidence type="ECO:0000256" key="12">
    <source>
        <dbReference type="ARBA" id="ARBA00023012"/>
    </source>
</evidence>
<dbReference type="EMBL" id="CP002588">
    <property type="protein sequence ID" value="AEA47466.1"/>
    <property type="molecule type" value="Genomic_DNA"/>
</dbReference>
<dbReference type="InterPro" id="IPR036641">
    <property type="entry name" value="HPT_dom_sf"/>
</dbReference>
<dbReference type="SUPFAM" id="SSF55874">
    <property type="entry name" value="ATPase domain of HSP90 chaperone/DNA topoisomerase II/histidine kinase"/>
    <property type="match status" value="1"/>
</dbReference>
<dbReference type="EC" id="2.7.13.3" evidence="3"/>